<dbReference type="RefSeq" id="WP_245858900.1">
    <property type="nucleotide sequence ID" value="NZ_OCMF01000001.1"/>
</dbReference>
<evidence type="ECO:0000313" key="2">
    <source>
        <dbReference type="EMBL" id="SOC79917.1"/>
    </source>
</evidence>
<gene>
    <name evidence="2" type="ORF">SAMN06296241_1457</name>
</gene>
<accession>A0A285X3K0</accession>
<proteinExistence type="predicted"/>
<dbReference type="AlphaFoldDB" id="A0A285X3K0"/>
<evidence type="ECO:0000256" key="1">
    <source>
        <dbReference type="SAM" id="SignalP"/>
    </source>
</evidence>
<dbReference type="Proteomes" id="UP000219193">
    <property type="component" value="Unassembled WGS sequence"/>
</dbReference>
<dbReference type="EMBL" id="OCMF01000001">
    <property type="protein sequence ID" value="SOC79917.1"/>
    <property type="molecule type" value="Genomic_DNA"/>
</dbReference>
<evidence type="ECO:0000313" key="3">
    <source>
        <dbReference type="Proteomes" id="UP000219193"/>
    </source>
</evidence>
<organism evidence="2 3">
    <name type="scientific">Salinimicrobium sediminis</name>
    <dbReference type="NCBI Taxonomy" id="1343891"/>
    <lineage>
        <taxon>Bacteria</taxon>
        <taxon>Pseudomonadati</taxon>
        <taxon>Bacteroidota</taxon>
        <taxon>Flavobacteriia</taxon>
        <taxon>Flavobacteriales</taxon>
        <taxon>Flavobacteriaceae</taxon>
        <taxon>Salinimicrobium</taxon>
    </lineage>
</organism>
<keyword evidence="1" id="KW-0732">Signal</keyword>
<feature type="chain" id="PRO_5012786779" evidence="1">
    <location>
        <begin position="33"/>
        <end position="203"/>
    </location>
</feature>
<reference evidence="3" key="1">
    <citation type="submission" date="2017-09" db="EMBL/GenBank/DDBJ databases">
        <authorList>
            <person name="Varghese N."/>
            <person name="Submissions S."/>
        </authorList>
    </citation>
    <scope>NUCLEOTIDE SEQUENCE [LARGE SCALE GENOMIC DNA]</scope>
    <source>
        <strain evidence="3">CGMCC 1.12641</strain>
    </source>
</reference>
<protein>
    <submittedName>
        <fullName evidence="2">Uncharacterized protein</fullName>
    </submittedName>
</protein>
<dbReference type="InterPro" id="IPR045613">
    <property type="entry name" value="DUF6448"/>
</dbReference>
<name>A0A285X3K0_9FLAO</name>
<sequence>MKKDVRNERWRRMFFMAALAFVLWMLPQQASAHCDSYDGPVIKDAMAALEAKDVTPVLKWIEPQHEEEITSLFKKTVKFKNADPEIYELLEKHFFETLVRLHREGEGAPYTGLKPAGSTSKIIQMTDAALHEEEPEPLISALKSHLEKVVREKYEKVERLKNDKDASPAAGRKFVTAYVDYTHTIEALHELMTHSDDPHPAHK</sequence>
<feature type="signal peptide" evidence="1">
    <location>
        <begin position="1"/>
        <end position="32"/>
    </location>
</feature>
<keyword evidence="3" id="KW-1185">Reference proteome</keyword>
<dbReference type="Pfam" id="PF20046">
    <property type="entry name" value="DUF6448"/>
    <property type="match status" value="1"/>
</dbReference>